<name>A0A0L7QVD5_9HYME</name>
<dbReference type="Gene3D" id="3.40.720.10">
    <property type="entry name" value="Alkaline Phosphatase, subunit A"/>
    <property type="match status" value="1"/>
</dbReference>
<organism evidence="3 4">
    <name type="scientific">Habropoda laboriosa</name>
    <dbReference type="NCBI Taxonomy" id="597456"/>
    <lineage>
        <taxon>Eukaryota</taxon>
        <taxon>Metazoa</taxon>
        <taxon>Ecdysozoa</taxon>
        <taxon>Arthropoda</taxon>
        <taxon>Hexapoda</taxon>
        <taxon>Insecta</taxon>
        <taxon>Pterygota</taxon>
        <taxon>Neoptera</taxon>
        <taxon>Endopterygota</taxon>
        <taxon>Hymenoptera</taxon>
        <taxon>Apocrita</taxon>
        <taxon>Aculeata</taxon>
        <taxon>Apoidea</taxon>
        <taxon>Anthophila</taxon>
        <taxon>Apidae</taxon>
        <taxon>Habropoda</taxon>
    </lineage>
</organism>
<reference evidence="3 4" key="1">
    <citation type="submission" date="2015-07" db="EMBL/GenBank/DDBJ databases">
        <title>The genome of Habropoda laboriosa.</title>
        <authorList>
            <person name="Pan H."/>
            <person name="Kapheim K."/>
        </authorList>
    </citation>
    <scope>NUCLEOTIDE SEQUENCE [LARGE SCALE GENOMIC DNA]</scope>
    <source>
        <strain evidence="3">0110345459</strain>
    </source>
</reference>
<evidence type="ECO:0000313" key="4">
    <source>
        <dbReference type="Proteomes" id="UP000053825"/>
    </source>
</evidence>
<dbReference type="OrthoDB" id="413313at2759"/>
<proteinExistence type="predicted"/>
<gene>
    <name evidence="3" type="ORF">WH47_04251</name>
</gene>
<accession>A0A0L7QVD5</accession>
<protein>
    <submittedName>
        <fullName evidence="3">Uncharacterized protein</fullName>
    </submittedName>
</protein>
<dbReference type="Proteomes" id="UP000053825">
    <property type="component" value="Unassembled WGS sequence"/>
</dbReference>
<dbReference type="InterPro" id="IPR004245">
    <property type="entry name" value="DUF229"/>
</dbReference>
<feature type="transmembrane region" description="Helical" evidence="2">
    <location>
        <begin position="43"/>
        <end position="66"/>
    </location>
</feature>
<evidence type="ECO:0000256" key="1">
    <source>
        <dbReference type="SAM" id="MobiDB-lite"/>
    </source>
</evidence>
<dbReference type="PANTHER" id="PTHR10974">
    <property type="entry name" value="FI08016P-RELATED"/>
    <property type="match status" value="1"/>
</dbReference>
<dbReference type="EMBL" id="KQ414727">
    <property type="protein sequence ID" value="KOC62590.1"/>
    <property type="molecule type" value="Genomic_DNA"/>
</dbReference>
<keyword evidence="2" id="KW-0812">Transmembrane</keyword>
<dbReference type="STRING" id="597456.A0A0L7QVD5"/>
<dbReference type="Pfam" id="PF02995">
    <property type="entry name" value="DUF229"/>
    <property type="match status" value="1"/>
</dbReference>
<dbReference type="CDD" id="cd16021">
    <property type="entry name" value="ALP_like"/>
    <property type="match status" value="1"/>
</dbReference>
<feature type="compositionally biased region" description="Polar residues" evidence="1">
    <location>
        <begin position="1"/>
        <end position="11"/>
    </location>
</feature>
<sequence>MFSRTSKQVPASTGLGPRESDSREREGYARKLKRRSRLVLDCLLRRPSFVLLLLPAALLVSLYVMVCEEEDYEFEPRYPSVYKPYNIAEGTLDGYLVWNPRCHMLSKEPVDPSIRAYVKKEKFERCTNEPRFTGLTREDNGTVILYVDPAAVARYPGLECCWSPVFRAEKESTKENNVDSMIVVKRCRRFQGESALPAEADAAMVSCTVKSKRRGKPIYENVHAILNVDKVSDRFNATVETSASSMLLSRKLSVLLLGIDSVSRLNFMRSAPNTEKYLRETGWVRLNGYNKMGDNTFPNLMAILTGQNQAQAYSICKPTVPHFLDRCPFIWRNFRQAGYATAYGEDETSLNTFNYLKVGFVEPPTDYYLRPYMLACEKLLKVKKRFGLKYCTGPESSFDRILDYAVEFSRAFLGQPYFGFFWTISVSHENANGLSSMDNQLLGKLKQLEREGVLNDTMIVFLSDHGMRWGPIRNTFVGWYEERLPFLYLWLPEWFRAERPEAYPSVRANQHRLTSPFDLYETLREVLRLSGGQTDQSPGCPACRSLLAGPVPRERGCPDVGISSHWCTCTAFESIDSRDPFVQKGAHAFLEHVDTILDGYRDKKGRRLCAKLRLKKLHRVDRVIDFANSTSLAYFYLIQVSPGGGKFEVTMRYHDNNATFTVTDHDVSRINSYASAAECLNSGMKQYCYCLK</sequence>
<evidence type="ECO:0000256" key="2">
    <source>
        <dbReference type="SAM" id="Phobius"/>
    </source>
</evidence>
<keyword evidence="4" id="KW-1185">Reference proteome</keyword>
<dbReference type="PANTHER" id="PTHR10974:SF9">
    <property type="entry name" value="DUF229 DOMAIN CONTAINING PROTEIN-RELATED"/>
    <property type="match status" value="1"/>
</dbReference>
<dbReference type="GO" id="GO:0005615">
    <property type="term" value="C:extracellular space"/>
    <property type="evidence" value="ECO:0007669"/>
    <property type="project" value="TreeGrafter"/>
</dbReference>
<dbReference type="SUPFAM" id="SSF53649">
    <property type="entry name" value="Alkaline phosphatase-like"/>
    <property type="match status" value="1"/>
</dbReference>
<keyword evidence="2" id="KW-0472">Membrane</keyword>
<feature type="compositionally biased region" description="Basic and acidic residues" evidence="1">
    <location>
        <begin position="18"/>
        <end position="27"/>
    </location>
</feature>
<dbReference type="FunFam" id="3.40.720.10:FF:000017">
    <property type="entry name" value="Predicted protein"/>
    <property type="match status" value="1"/>
</dbReference>
<evidence type="ECO:0000313" key="3">
    <source>
        <dbReference type="EMBL" id="KOC62590.1"/>
    </source>
</evidence>
<dbReference type="InterPro" id="IPR017850">
    <property type="entry name" value="Alkaline_phosphatase_core_sf"/>
</dbReference>
<keyword evidence="2" id="KW-1133">Transmembrane helix</keyword>
<feature type="region of interest" description="Disordered" evidence="1">
    <location>
        <begin position="1"/>
        <end position="27"/>
    </location>
</feature>
<dbReference type="AlphaFoldDB" id="A0A0L7QVD5"/>